<dbReference type="EMBL" id="QPJK01000001">
    <property type="protein sequence ID" value="RCW76375.1"/>
    <property type="molecule type" value="Genomic_DNA"/>
</dbReference>
<sequence>MRTTPWIVPAAAVCVVLAGCGGGGGDGPGDGGGSAGNVPGTDVPAPVQTSIADVIAFAKSLIASTSETSDPVAIEGATLATSDTDEPAEL</sequence>
<gene>
    <name evidence="2" type="ORF">DES41_101981</name>
</gene>
<evidence type="ECO:0008006" key="4">
    <source>
        <dbReference type="Google" id="ProtNLM"/>
    </source>
</evidence>
<dbReference type="RefSeq" id="WP_114466422.1">
    <property type="nucleotide sequence ID" value="NZ_QPJK01000001.1"/>
</dbReference>
<keyword evidence="3" id="KW-1185">Reference proteome</keyword>
<organism evidence="2 3">
    <name type="scientific">Pseudorhodoferax soli</name>
    <dbReference type="NCBI Taxonomy" id="545864"/>
    <lineage>
        <taxon>Bacteria</taxon>
        <taxon>Pseudomonadati</taxon>
        <taxon>Pseudomonadota</taxon>
        <taxon>Betaproteobacteria</taxon>
        <taxon>Burkholderiales</taxon>
        <taxon>Comamonadaceae</taxon>
    </lineage>
</organism>
<evidence type="ECO:0000313" key="2">
    <source>
        <dbReference type="EMBL" id="RCW76375.1"/>
    </source>
</evidence>
<proteinExistence type="predicted"/>
<dbReference type="AlphaFoldDB" id="A0A368Y8F0"/>
<reference evidence="2 3" key="1">
    <citation type="submission" date="2018-07" db="EMBL/GenBank/DDBJ databases">
        <title>Genomic Encyclopedia of Type Strains, Phase IV (KMG-IV): sequencing the most valuable type-strain genomes for metagenomic binning, comparative biology and taxonomic classification.</title>
        <authorList>
            <person name="Goeker M."/>
        </authorList>
    </citation>
    <scope>NUCLEOTIDE SEQUENCE [LARGE SCALE GENOMIC DNA]</scope>
    <source>
        <strain evidence="2 3">DSM 21634</strain>
    </source>
</reference>
<feature type="compositionally biased region" description="Gly residues" evidence="1">
    <location>
        <begin position="24"/>
        <end position="35"/>
    </location>
</feature>
<name>A0A368Y8F0_9BURK</name>
<accession>A0A368Y8F0</accession>
<feature type="region of interest" description="Disordered" evidence="1">
    <location>
        <begin position="70"/>
        <end position="90"/>
    </location>
</feature>
<comment type="caution">
    <text evidence="2">The sequence shown here is derived from an EMBL/GenBank/DDBJ whole genome shotgun (WGS) entry which is preliminary data.</text>
</comment>
<feature type="region of interest" description="Disordered" evidence="1">
    <location>
        <begin position="24"/>
        <end position="44"/>
    </location>
</feature>
<dbReference type="OrthoDB" id="8913754at2"/>
<evidence type="ECO:0000256" key="1">
    <source>
        <dbReference type="SAM" id="MobiDB-lite"/>
    </source>
</evidence>
<protein>
    <recommendedName>
        <fullName evidence="4">Lipoprotein</fullName>
    </recommendedName>
</protein>
<dbReference type="Proteomes" id="UP000252884">
    <property type="component" value="Unassembled WGS sequence"/>
</dbReference>
<dbReference type="PROSITE" id="PS51257">
    <property type="entry name" value="PROKAR_LIPOPROTEIN"/>
    <property type="match status" value="1"/>
</dbReference>
<evidence type="ECO:0000313" key="3">
    <source>
        <dbReference type="Proteomes" id="UP000252884"/>
    </source>
</evidence>